<proteinExistence type="predicted"/>
<reference evidence="2" key="1">
    <citation type="journal article" date="2020" name="Fungal Divers.">
        <title>Resolving the Mortierellaceae phylogeny through synthesis of multi-gene phylogenetics and phylogenomics.</title>
        <authorList>
            <person name="Vandepol N."/>
            <person name="Liber J."/>
            <person name="Desiro A."/>
            <person name="Na H."/>
            <person name="Kennedy M."/>
            <person name="Barry K."/>
            <person name="Grigoriev I.V."/>
            <person name="Miller A.N."/>
            <person name="O'Donnell K."/>
            <person name="Stajich J.E."/>
            <person name="Bonito G."/>
        </authorList>
    </citation>
    <scope>NUCLEOTIDE SEQUENCE</scope>
    <source>
        <strain evidence="2">NVP60</strain>
    </source>
</reference>
<accession>A0A9P6UGF7</accession>
<organism evidence="2 3">
    <name type="scientific">Linnemannia gamsii</name>
    <dbReference type="NCBI Taxonomy" id="64522"/>
    <lineage>
        <taxon>Eukaryota</taxon>
        <taxon>Fungi</taxon>
        <taxon>Fungi incertae sedis</taxon>
        <taxon>Mucoromycota</taxon>
        <taxon>Mortierellomycotina</taxon>
        <taxon>Mortierellomycetes</taxon>
        <taxon>Mortierellales</taxon>
        <taxon>Mortierellaceae</taxon>
        <taxon>Linnemannia</taxon>
    </lineage>
</organism>
<sequence length="133" mass="14176">MAKRDDMSSRPILSSPSTPTTAFSAAPTHGNKPAMDSPKMCPANTQPTDPSTPVHPYELTAVSPSIRPLARTPSASSPGGPRSIVSQIINDNTSTKGNKPLSYLISADLRHGRQGRAHMISRPPKTFTISFLL</sequence>
<evidence type="ECO:0000256" key="1">
    <source>
        <dbReference type="SAM" id="MobiDB-lite"/>
    </source>
</evidence>
<feature type="region of interest" description="Disordered" evidence="1">
    <location>
        <begin position="1"/>
        <end position="97"/>
    </location>
</feature>
<comment type="caution">
    <text evidence="2">The sequence shown here is derived from an EMBL/GenBank/DDBJ whole genome shotgun (WGS) entry which is preliminary data.</text>
</comment>
<evidence type="ECO:0000313" key="2">
    <source>
        <dbReference type="EMBL" id="KAG0293443.1"/>
    </source>
</evidence>
<name>A0A9P6UGF7_9FUNG</name>
<gene>
    <name evidence="2" type="ORF">BGZ97_005343</name>
</gene>
<keyword evidence="3" id="KW-1185">Reference proteome</keyword>
<dbReference type="Proteomes" id="UP000823405">
    <property type="component" value="Unassembled WGS sequence"/>
</dbReference>
<feature type="compositionally biased region" description="Low complexity" evidence="1">
    <location>
        <begin position="14"/>
        <end position="28"/>
    </location>
</feature>
<evidence type="ECO:0000313" key="3">
    <source>
        <dbReference type="Proteomes" id="UP000823405"/>
    </source>
</evidence>
<protein>
    <submittedName>
        <fullName evidence="2">Uncharacterized protein</fullName>
    </submittedName>
</protein>
<feature type="compositionally biased region" description="Polar residues" evidence="1">
    <location>
        <begin position="84"/>
        <end position="97"/>
    </location>
</feature>
<dbReference type="AlphaFoldDB" id="A0A9P6UGF7"/>
<dbReference type="EMBL" id="JAAAIN010002413">
    <property type="protein sequence ID" value="KAG0293443.1"/>
    <property type="molecule type" value="Genomic_DNA"/>
</dbReference>